<dbReference type="Proteomes" id="UP000708208">
    <property type="component" value="Unassembled WGS sequence"/>
</dbReference>
<keyword evidence="2" id="KW-1185">Reference proteome</keyword>
<evidence type="ECO:0000313" key="1">
    <source>
        <dbReference type="EMBL" id="CAG7786669.1"/>
    </source>
</evidence>
<comment type="caution">
    <text evidence="1">The sequence shown here is derived from an EMBL/GenBank/DDBJ whole genome shotgun (WGS) entry which is preliminary data.</text>
</comment>
<name>A0A8J2KK80_9HEXA</name>
<dbReference type="AlphaFoldDB" id="A0A8J2KK80"/>
<gene>
    <name evidence="1" type="ORF">AFUS01_LOCUS25228</name>
</gene>
<feature type="non-terminal residue" evidence="1">
    <location>
        <position position="1"/>
    </location>
</feature>
<sequence length="89" mass="10288">LEQFGFSAYFTLSPTFQYLHIIECSQVRSESMNNSSSRFRYLKVLVNNSRIMSSFDSVKNSPSVTGLCQQKLKTLKQKYRLVILVLKTI</sequence>
<dbReference type="EMBL" id="CAJVCH010322632">
    <property type="protein sequence ID" value="CAG7786669.1"/>
    <property type="molecule type" value="Genomic_DNA"/>
</dbReference>
<reference evidence="1" key="1">
    <citation type="submission" date="2021-06" db="EMBL/GenBank/DDBJ databases">
        <authorList>
            <person name="Hodson N. C."/>
            <person name="Mongue J. A."/>
            <person name="Jaron S. K."/>
        </authorList>
    </citation>
    <scope>NUCLEOTIDE SEQUENCE</scope>
</reference>
<organism evidence="1 2">
    <name type="scientific">Allacma fusca</name>
    <dbReference type="NCBI Taxonomy" id="39272"/>
    <lineage>
        <taxon>Eukaryota</taxon>
        <taxon>Metazoa</taxon>
        <taxon>Ecdysozoa</taxon>
        <taxon>Arthropoda</taxon>
        <taxon>Hexapoda</taxon>
        <taxon>Collembola</taxon>
        <taxon>Symphypleona</taxon>
        <taxon>Sminthuridae</taxon>
        <taxon>Allacma</taxon>
    </lineage>
</organism>
<evidence type="ECO:0000313" key="2">
    <source>
        <dbReference type="Proteomes" id="UP000708208"/>
    </source>
</evidence>
<accession>A0A8J2KK80</accession>
<protein>
    <submittedName>
        <fullName evidence="1">Uncharacterized protein</fullName>
    </submittedName>
</protein>
<proteinExistence type="predicted"/>